<keyword evidence="2" id="KW-0067">ATP-binding</keyword>
<reference evidence="2" key="1">
    <citation type="submission" date="2024-07" db="EMBL/GenBank/DDBJ databases">
        <authorList>
            <person name="Yu S.T."/>
        </authorList>
    </citation>
    <scope>NUCLEOTIDE SEQUENCE</scope>
    <source>
        <strain evidence="2">R08</strain>
    </source>
</reference>
<protein>
    <submittedName>
        <fullName evidence="2">ATP-binding protein</fullName>
    </submittedName>
</protein>
<accession>A0AB39LZP9</accession>
<dbReference type="EMBL" id="CP163431">
    <property type="protein sequence ID" value="XDP99018.1"/>
    <property type="molecule type" value="Genomic_DNA"/>
</dbReference>
<feature type="compositionally biased region" description="Low complexity" evidence="1">
    <location>
        <begin position="130"/>
        <end position="139"/>
    </location>
</feature>
<feature type="region of interest" description="Disordered" evidence="1">
    <location>
        <begin position="118"/>
        <end position="139"/>
    </location>
</feature>
<proteinExistence type="predicted"/>
<gene>
    <name evidence="2" type="ORF">AB5J58_01900</name>
</gene>
<dbReference type="GO" id="GO:0005524">
    <property type="term" value="F:ATP binding"/>
    <property type="evidence" value="ECO:0007669"/>
    <property type="project" value="UniProtKB-KW"/>
</dbReference>
<name>A0AB39LZP9_9ACTN</name>
<evidence type="ECO:0000313" key="2">
    <source>
        <dbReference type="EMBL" id="XDP99018.1"/>
    </source>
</evidence>
<keyword evidence="2" id="KW-0547">Nucleotide-binding</keyword>
<sequence>MDIDPTQPWGLAIDFAGRATITEAGHTVYVNVSDSSYNTVIAPDSVTGLYSPVTVTAQFTESGPNAATLRGSGRVTVLPLGTNPVVPDPTAPQQAVAAALANFVDNTAAYTALCAKWTPPDTDPGDGAGDTEPTATATP</sequence>
<evidence type="ECO:0000256" key="1">
    <source>
        <dbReference type="SAM" id="MobiDB-lite"/>
    </source>
</evidence>
<dbReference type="AlphaFoldDB" id="A0AB39LZP9"/>
<organism evidence="2">
    <name type="scientific">Streptomyces sp. R08</name>
    <dbReference type="NCBI Taxonomy" id="3238624"/>
    <lineage>
        <taxon>Bacteria</taxon>
        <taxon>Bacillati</taxon>
        <taxon>Actinomycetota</taxon>
        <taxon>Actinomycetes</taxon>
        <taxon>Kitasatosporales</taxon>
        <taxon>Streptomycetaceae</taxon>
        <taxon>Streptomyces</taxon>
    </lineage>
</organism>
<dbReference type="RefSeq" id="WP_369186290.1">
    <property type="nucleotide sequence ID" value="NZ_CP163431.1"/>
</dbReference>